<reference evidence="1 2" key="1">
    <citation type="journal article" date="2018" name="MBio">
        <title>Insights into the evolution of host association through the isolation and characterization of a novel human periodontal pathobiont, Desulfobulbus oralis.</title>
        <authorList>
            <person name="Cross K.L."/>
            <person name="Chirania P."/>
            <person name="Xiong W."/>
            <person name="Beall C.J."/>
            <person name="Elkins J.G."/>
            <person name="Giannone R.J."/>
            <person name="Griffen A.L."/>
            <person name="Guss A.M."/>
            <person name="Hettich R.L."/>
            <person name="Joshi S.S."/>
            <person name="Mokrzan E.M."/>
            <person name="Martin R.K."/>
            <person name="Zhulin I.B."/>
            <person name="Leys E.J."/>
            <person name="Podar M."/>
        </authorList>
    </citation>
    <scope>NUCLEOTIDE SEQUENCE [LARGE SCALE GENOMIC DNA]</scope>
    <source>
        <strain evidence="1 2">ORNL</strain>
    </source>
</reference>
<evidence type="ECO:0000313" key="2">
    <source>
        <dbReference type="Proteomes" id="UP000239867"/>
    </source>
</evidence>
<dbReference type="KEGG" id="deo:CAY53_00555"/>
<protein>
    <submittedName>
        <fullName evidence="1">30S ribosomal protein S30</fullName>
    </submittedName>
</protein>
<dbReference type="InterPro" id="IPR036567">
    <property type="entry name" value="RHF-like"/>
</dbReference>
<dbReference type="OrthoDB" id="9782252at2"/>
<name>A0A2L1GKK5_9BACT</name>
<dbReference type="Gene3D" id="3.30.160.100">
    <property type="entry name" value="Ribosome hibernation promotion factor-like"/>
    <property type="match status" value="1"/>
</dbReference>
<sequence length="102" mass="11510">MELKVEAKNLEMRDNWQEKIEEEKAKLIRHYANLVLHLRVTIEATPGHKGGGYAVSLVAAVPGDTVVVKREGEKVRPLLVEGFDVLGAQLKDFVQKKQDYRA</sequence>
<evidence type="ECO:0000313" key="1">
    <source>
        <dbReference type="EMBL" id="AVD70157.1"/>
    </source>
</evidence>
<keyword evidence="1" id="KW-0687">Ribonucleoprotein</keyword>
<dbReference type="AlphaFoldDB" id="A0A2L1GKK5"/>
<keyword evidence="2" id="KW-1185">Reference proteome</keyword>
<dbReference type="GO" id="GO:0005840">
    <property type="term" value="C:ribosome"/>
    <property type="evidence" value="ECO:0007669"/>
    <property type="project" value="UniProtKB-KW"/>
</dbReference>
<keyword evidence="1" id="KW-0689">Ribosomal protein</keyword>
<organism evidence="1 2">
    <name type="scientific">Desulfobulbus oralis</name>
    <dbReference type="NCBI Taxonomy" id="1986146"/>
    <lineage>
        <taxon>Bacteria</taxon>
        <taxon>Pseudomonadati</taxon>
        <taxon>Thermodesulfobacteriota</taxon>
        <taxon>Desulfobulbia</taxon>
        <taxon>Desulfobulbales</taxon>
        <taxon>Desulfobulbaceae</taxon>
        <taxon>Desulfobulbus</taxon>
    </lineage>
</organism>
<dbReference type="Proteomes" id="UP000239867">
    <property type="component" value="Chromosome"/>
</dbReference>
<dbReference type="InterPro" id="IPR003489">
    <property type="entry name" value="RHF/RaiA"/>
</dbReference>
<dbReference type="Pfam" id="PF02482">
    <property type="entry name" value="Ribosomal_S30AE"/>
    <property type="match status" value="1"/>
</dbReference>
<dbReference type="RefSeq" id="WP_104935483.1">
    <property type="nucleotide sequence ID" value="NZ_CP021255.1"/>
</dbReference>
<dbReference type="SUPFAM" id="SSF69754">
    <property type="entry name" value="Ribosome binding protein Y (YfiA homologue)"/>
    <property type="match status" value="1"/>
</dbReference>
<dbReference type="EMBL" id="CP021255">
    <property type="protein sequence ID" value="AVD70157.1"/>
    <property type="molecule type" value="Genomic_DNA"/>
</dbReference>
<accession>A0A2L1GKK5</accession>
<gene>
    <name evidence="1" type="ORF">CAY53_00555</name>
</gene>
<proteinExistence type="predicted"/>